<feature type="region of interest" description="Disordered" evidence="1">
    <location>
        <begin position="146"/>
        <end position="227"/>
    </location>
</feature>
<reference evidence="2 3" key="1">
    <citation type="journal article" date="2017" name="Genome Biol. Evol.">
        <title>Phytophthora megakarya and P. palmivora, closely related causal agents of cacao black pod rot, underwent increases in genome sizes and gene numbers by different mechanisms.</title>
        <authorList>
            <person name="Ali S.S."/>
            <person name="Shao J."/>
            <person name="Lary D.J."/>
            <person name="Kronmiller B."/>
            <person name="Shen D."/>
            <person name="Strem M.D."/>
            <person name="Amoako-Attah I."/>
            <person name="Akrofi A.Y."/>
            <person name="Begoude B.A."/>
            <person name="Ten Hoopen G.M."/>
            <person name="Coulibaly K."/>
            <person name="Kebe B.I."/>
            <person name="Melnick R.L."/>
            <person name="Guiltinan M.J."/>
            <person name="Tyler B.M."/>
            <person name="Meinhardt L.W."/>
            <person name="Bailey B.A."/>
        </authorList>
    </citation>
    <scope>NUCLEOTIDE SEQUENCE [LARGE SCALE GENOMIC DNA]</scope>
    <source>
        <strain evidence="3">sbr112.9</strain>
    </source>
</reference>
<dbReference type="EMBL" id="NCKW01015632">
    <property type="protein sequence ID" value="POM62206.1"/>
    <property type="molecule type" value="Genomic_DNA"/>
</dbReference>
<dbReference type="AlphaFoldDB" id="A0A2P4X9I4"/>
<dbReference type="PANTHER" id="PTHR46599">
    <property type="entry name" value="PIGGYBAC TRANSPOSABLE ELEMENT-DERIVED PROTEIN 4"/>
    <property type="match status" value="1"/>
</dbReference>
<feature type="compositionally biased region" description="Basic and acidic residues" evidence="1">
    <location>
        <begin position="36"/>
        <end position="47"/>
    </location>
</feature>
<feature type="region of interest" description="Disordered" evidence="1">
    <location>
        <begin position="441"/>
        <end position="488"/>
    </location>
</feature>
<comment type="caution">
    <text evidence="2">The sequence shown here is derived from an EMBL/GenBank/DDBJ whole genome shotgun (WGS) entry which is preliminary data.</text>
</comment>
<keyword evidence="3" id="KW-1185">Reference proteome</keyword>
<feature type="region of interest" description="Disordered" evidence="1">
    <location>
        <begin position="1"/>
        <end position="78"/>
    </location>
</feature>
<dbReference type="Proteomes" id="UP000237271">
    <property type="component" value="Unassembled WGS sequence"/>
</dbReference>
<feature type="compositionally biased region" description="Basic and acidic residues" evidence="1">
    <location>
        <begin position="446"/>
        <end position="468"/>
    </location>
</feature>
<accession>A0A2P4X9I4</accession>
<sequence>MVPARGKMPPGRTPHQPSTDQDILASLSDRHQRRLQRTEAKRARDAVTDAQEEEESHLSAGAEAKNDAREWSGPTKTKAAKYRAKLTTLDMGLEAMGSVMINETASTHPSESVVDAIACEEVLSTAVESSEHECFFRKTPKMMMRTRPTTSLLGMKPISSDHEDDTGISDEAGHEDETTGARQCTGLNSDDDSDDGDDDDDEWEKDRQLGDLSDEEPDSVPVKLPDSLCSSAAKNAAGLREMKRSGWEYDPQRFGPAPTYAGLYDGPYGPSDSHTPWDATGVVQTLQEPELSRKYYKTLFLGLVDMALVNAFIGFRHYKKVNAERPAKHYAFFENLMDQLLAVDAKTYESIHAATRAENRTAVSPARSTSNEQRTPVQMEELVVSSDTPDTVQGKKTKRQRSCKVCDILKTKPRKYSQYYCPECSSAVARECGPAIRLGKKRRRRVETAKGDEAGGGSHSEDHSRNDGDSLPTGQSEMMCRRQSENGGSVFVWELA</sequence>
<evidence type="ECO:0000313" key="2">
    <source>
        <dbReference type="EMBL" id="POM62206.1"/>
    </source>
</evidence>
<proteinExistence type="predicted"/>
<name>A0A2P4X9I4_9STRA</name>
<evidence type="ECO:0000256" key="1">
    <source>
        <dbReference type="SAM" id="MobiDB-lite"/>
    </source>
</evidence>
<feature type="region of interest" description="Disordered" evidence="1">
    <location>
        <begin position="357"/>
        <end position="379"/>
    </location>
</feature>
<feature type="compositionally biased region" description="Acidic residues" evidence="1">
    <location>
        <begin position="189"/>
        <end position="203"/>
    </location>
</feature>
<gene>
    <name evidence="2" type="ORF">PHPALM_28669</name>
</gene>
<dbReference type="PANTHER" id="PTHR46599:SF3">
    <property type="entry name" value="PIGGYBAC TRANSPOSABLE ELEMENT-DERIVED PROTEIN 4"/>
    <property type="match status" value="1"/>
</dbReference>
<evidence type="ECO:0000313" key="3">
    <source>
        <dbReference type="Proteomes" id="UP000237271"/>
    </source>
</evidence>
<feature type="compositionally biased region" description="Polar residues" evidence="1">
    <location>
        <begin position="366"/>
        <end position="376"/>
    </location>
</feature>
<protein>
    <submittedName>
        <fullName evidence="2">Pleiotropic drug resistance protein</fullName>
    </submittedName>
</protein>
<organism evidence="2 3">
    <name type="scientific">Phytophthora palmivora</name>
    <dbReference type="NCBI Taxonomy" id="4796"/>
    <lineage>
        <taxon>Eukaryota</taxon>
        <taxon>Sar</taxon>
        <taxon>Stramenopiles</taxon>
        <taxon>Oomycota</taxon>
        <taxon>Peronosporomycetes</taxon>
        <taxon>Peronosporales</taxon>
        <taxon>Peronosporaceae</taxon>
        <taxon>Phytophthora</taxon>
    </lineage>
</organism>